<evidence type="ECO:0000313" key="3">
    <source>
        <dbReference type="Proteomes" id="UP000829196"/>
    </source>
</evidence>
<name>A0A8T3AD46_DENNO</name>
<feature type="transmembrane region" description="Helical" evidence="1">
    <location>
        <begin position="113"/>
        <end position="139"/>
    </location>
</feature>
<evidence type="ECO:0000313" key="2">
    <source>
        <dbReference type="EMBL" id="KAI0494049.1"/>
    </source>
</evidence>
<keyword evidence="1" id="KW-0812">Transmembrane</keyword>
<dbReference type="EMBL" id="JAGYWB010000017">
    <property type="protein sequence ID" value="KAI0494049.1"/>
    <property type="molecule type" value="Genomic_DNA"/>
</dbReference>
<reference evidence="2" key="1">
    <citation type="journal article" date="2022" name="Front. Genet.">
        <title>Chromosome-Scale Assembly of the Dendrobium nobile Genome Provides Insights Into the Molecular Mechanism of the Biosynthesis of the Medicinal Active Ingredient of Dendrobium.</title>
        <authorList>
            <person name="Xu Q."/>
            <person name="Niu S.-C."/>
            <person name="Li K.-L."/>
            <person name="Zheng P.-J."/>
            <person name="Zhang X.-J."/>
            <person name="Jia Y."/>
            <person name="Liu Y."/>
            <person name="Niu Y.-X."/>
            <person name="Yu L.-H."/>
            <person name="Chen D.-F."/>
            <person name="Zhang G.-Q."/>
        </authorList>
    </citation>
    <scope>NUCLEOTIDE SEQUENCE</scope>
    <source>
        <tissue evidence="2">Leaf</tissue>
    </source>
</reference>
<keyword evidence="1" id="KW-0472">Membrane</keyword>
<protein>
    <submittedName>
        <fullName evidence="2">Uncharacterized protein</fullName>
    </submittedName>
</protein>
<accession>A0A8T3AD46</accession>
<feature type="transmembrane region" description="Helical" evidence="1">
    <location>
        <begin position="37"/>
        <end position="59"/>
    </location>
</feature>
<dbReference type="SMR" id="A0A8T3AD46"/>
<organism evidence="2 3">
    <name type="scientific">Dendrobium nobile</name>
    <name type="common">Orchid</name>
    <dbReference type="NCBI Taxonomy" id="94219"/>
    <lineage>
        <taxon>Eukaryota</taxon>
        <taxon>Viridiplantae</taxon>
        <taxon>Streptophyta</taxon>
        <taxon>Embryophyta</taxon>
        <taxon>Tracheophyta</taxon>
        <taxon>Spermatophyta</taxon>
        <taxon>Magnoliopsida</taxon>
        <taxon>Liliopsida</taxon>
        <taxon>Asparagales</taxon>
        <taxon>Orchidaceae</taxon>
        <taxon>Epidendroideae</taxon>
        <taxon>Malaxideae</taxon>
        <taxon>Dendrobiinae</taxon>
        <taxon>Dendrobium</taxon>
    </lineage>
</organism>
<proteinExistence type="predicted"/>
<dbReference type="Proteomes" id="UP000829196">
    <property type="component" value="Unassembled WGS sequence"/>
</dbReference>
<sequence>MAYWLLMISFTYLYCTFLYSYSYGIRMERHCGFIHEGYSRCFFLSSINLYAIAGLISHYQDHFGLVFGAASWSSAYVVPSFYCVFCRCFYCLVVSTLFDWVARNFDYSGLKGALITIFLWYFDTVNTSVNGSISISFLLKFLGNLFYFLLILYITSVTCFGCFFFVLAWSCRFKGKFRWWIQCFKFWRKIVIIVSLFVFLFWVLSSCSLRMLLGVFVFSSLGDHQHLGFF</sequence>
<feature type="transmembrane region" description="Helical" evidence="1">
    <location>
        <begin position="6"/>
        <end position="25"/>
    </location>
</feature>
<feature type="transmembrane region" description="Helical" evidence="1">
    <location>
        <begin position="145"/>
        <end position="169"/>
    </location>
</feature>
<feature type="transmembrane region" description="Helical" evidence="1">
    <location>
        <begin position="190"/>
        <end position="218"/>
    </location>
</feature>
<keyword evidence="1" id="KW-1133">Transmembrane helix</keyword>
<evidence type="ECO:0000256" key="1">
    <source>
        <dbReference type="SAM" id="Phobius"/>
    </source>
</evidence>
<keyword evidence="3" id="KW-1185">Reference proteome</keyword>
<gene>
    <name evidence="2" type="ORF">KFK09_024180</name>
</gene>
<feature type="transmembrane region" description="Helical" evidence="1">
    <location>
        <begin position="79"/>
        <end position="101"/>
    </location>
</feature>
<comment type="caution">
    <text evidence="2">The sequence shown here is derived from an EMBL/GenBank/DDBJ whole genome shotgun (WGS) entry which is preliminary data.</text>
</comment>
<dbReference type="AlphaFoldDB" id="A0A8T3AD46"/>